<keyword evidence="8" id="KW-0560">Oxidoreductase</keyword>
<dbReference type="EMBL" id="JBHSTI010000008">
    <property type="protein sequence ID" value="MFC6238874.1"/>
    <property type="molecule type" value="Genomic_DNA"/>
</dbReference>
<comment type="cofactor">
    <cofactor evidence="1">
        <name>Mn(2+)</name>
        <dbReference type="ChEBI" id="CHEBI:29035"/>
    </cofactor>
</comment>
<dbReference type="SMART" id="SM01274">
    <property type="entry name" value="malic"/>
    <property type="match status" value="1"/>
</dbReference>
<reference evidence="9" key="1">
    <citation type="journal article" date="2019" name="Int. J. Syst. Evol. Microbiol.">
        <title>The Global Catalogue of Microorganisms (GCM) 10K type strain sequencing project: providing services to taxonomists for standard genome sequencing and annotation.</title>
        <authorList>
            <consortium name="The Broad Institute Genomics Platform"/>
            <consortium name="The Broad Institute Genome Sequencing Center for Infectious Disease"/>
            <person name="Wu L."/>
            <person name="Ma J."/>
        </authorList>
    </citation>
    <scope>NUCLEOTIDE SEQUENCE [LARGE SCALE GENOMIC DNA]</scope>
    <source>
        <strain evidence="9">CGMCC 4.7317</strain>
    </source>
</reference>
<evidence type="ECO:0000313" key="8">
    <source>
        <dbReference type="EMBL" id="MFC6238874.1"/>
    </source>
</evidence>
<comment type="similarity">
    <text evidence="2 5">Belongs to the malic enzymes family.</text>
</comment>
<dbReference type="InterPro" id="IPR037062">
    <property type="entry name" value="Malic_N_dom_sf"/>
</dbReference>
<evidence type="ECO:0000256" key="3">
    <source>
        <dbReference type="ARBA" id="ARBA00022723"/>
    </source>
</evidence>
<evidence type="ECO:0000256" key="4">
    <source>
        <dbReference type="ARBA" id="ARBA00023027"/>
    </source>
</evidence>
<organism evidence="8 9">
    <name type="scientific">Longivirga aurantiaca</name>
    <dbReference type="NCBI Taxonomy" id="1837743"/>
    <lineage>
        <taxon>Bacteria</taxon>
        <taxon>Bacillati</taxon>
        <taxon>Actinomycetota</taxon>
        <taxon>Actinomycetes</taxon>
        <taxon>Sporichthyales</taxon>
        <taxon>Sporichthyaceae</taxon>
        <taxon>Longivirga</taxon>
    </lineage>
</organism>
<dbReference type="Gene3D" id="3.40.50.10380">
    <property type="entry name" value="Malic enzyme, N-terminal domain"/>
    <property type="match status" value="1"/>
</dbReference>
<dbReference type="EC" id="1.1.1.38" evidence="8"/>
<dbReference type="Pfam" id="PF03949">
    <property type="entry name" value="Malic_M"/>
    <property type="match status" value="1"/>
</dbReference>
<dbReference type="SUPFAM" id="SSF51735">
    <property type="entry name" value="NAD(P)-binding Rossmann-fold domains"/>
    <property type="match status" value="1"/>
</dbReference>
<dbReference type="PRINTS" id="PR00072">
    <property type="entry name" value="MALOXRDTASE"/>
</dbReference>
<dbReference type="InterPro" id="IPR036291">
    <property type="entry name" value="NAD(P)-bd_dom_sf"/>
</dbReference>
<protein>
    <submittedName>
        <fullName evidence="8">NAD-dependent malic enzyme</fullName>
        <ecNumber evidence="8">1.1.1.38</ecNumber>
    </submittedName>
</protein>
<dbReference type="Proteomes" id="UP001596138">
    <property type="component" value="Unassembled WGS sequence"/>
</dbReference>
<evidence type="ECO:0000259" key="6">
    <source>
        <dbReference type="SMART" id="SM00919"/>
    </source>
</evidence>
<dbReference type="InterPro" id="IPR012301">
    <property type="entry name" value="Malic_N_dom"/>
</dbReference>
<name>A0ABW1T332_9ACTN</name>
<evidence type="ECO:0000256" key="1">
    <source>
        <dbReference type="ARBA" id="ARBA00001936"/>
    </source>
</evidence>
<dbReference type="PANTHER" id="PTHR23406:SF34">
    <property type="entry name" value="NAD-DEPENDENT MALIC ENZYME, MITOCHONDRIAL"/>
    <property type="match status" value="1"/>
</dbReference>
<accession>A0ABW1T332</accession>
<dbReference type="Pfam" id="PF00390">
    <property type="entry name" value="malic"/>
    <property type="match status" value="1"/>
</dbReference>
<dbReference type="InterPro" id="IPR046346">
    <property type="entry name" value="Aminoacid_DH-like_N_sf"/>
</dbReference>
<dbReference type="SMART" id="SM00919">
    <property type="entry name" value="Malic_M"/>
    <property type="match status" value="1"/>
</dbReference>
<keyword evidence="4" id="KW-0520">NAD</keyword>
<gene>
    <name evidence="8" type="ORF">ACFQGU_13375</name>
</gene>
<keyword evidence="3 5" id="KW-0479">Metal-binding</keyword>
<dbReference type="Gene3D" id="3.40.50.720">
    <property type="entry name" value="NAD(P)-binding Rossmann-like Domain"/>
    <property type="match status" value="1"/>
</dbReference>
<evidence type="ECO:0000313" key="9">
    <source>
        <dbReference type="Proteomes" id="UP001596138"/>
    </source>
</evidence>
<dbReference type="InterPro" id="IPR015884">
    <property type="entry name" value="Malic_enzyme_CS"/>
</dbReference>
<dbReference type="PIRSF" id="PIRSF000106">
    <property type="entry name" value="ME"/>
    <property type="match status" value="1"/>
</dbReference>
<evidence type="ECO:0000256" key="2">
    <source>
        <dbReference type="ARBA" id="ARBA00008785"/>
    </source>
</evidence>
<comment type="caution">
    <text evidence="8">The sequence shown here is derived from an EMBL/GenBank/DDBJ whole genome shotgun (WGS) entry which is preliminary data.</text>
</comment>
<sequence>MTTRTEPEHVIRWNSDSDAWETTLRGRAVLAEPRLNKGTAFSTEERERLGLVGLLPPRVLTLDQQESRAYRQYLDQPTDLAKNVFLTALHDRNEVLFFRLLGRHLPEMLPIVYTPTVGEAIQRYSHEYRRPRGVYLSVEDPHSMEDALLATGRAPDDVDLIIATDAEGILGIGDWGVGGIEIAVGKLNVYTAAAGINPARTLAVMLDVGTDRQELLDDPLYLGVAKPRIGREEYDAFIDRYVTAAKALFPHAILHWEDFGTSNARRILDRYRDEALTFNDDMQGTGAVSLAAVLSASDVSGVPLSEHRVVVYGSGTAGIGIADQIRDAMVVAGVPKDVATRQFWCVGRHGLLTDARPDLRDFQEPFARPVAEVAGWDVDAEYGGASLAEVVRRVQPTILIGTSGRPQAFTEDVVREMAAHVERPIIMPMSNPTVLAEAFPADLLAWTDGRALVASGSPFPPVTYAGTTYEIAQVNNALVFPGLGLGVIVARAARITDGMLLAAAEAVAGKADAHGPGASLLPRVADLRATSAVVAAAVARAAKADGVATAPVDDSLDAAIDRAMWRCAYHPVHAV</sequence>
<dbReference type="GO" id="GO:0016491">
    <property type="term" value="F:oxidoreductase activity"/>
    <property type="evidence" value="ECO:0007669"/>
    <property type="project" value="UniProtKB-KW"/>
</dbReference>
<feature type="domain" description="Malic enzyme N-terminal" evidence="7">
    <location>
        <begin position="90"/>
        <end position="272"/>
    </location>
</feature>
<evidence type="ECO:0000259" key="7">
    <source>
        <dbReference type="SMART" id="SM01274"/>
    </source>
</evidence>
<dbReference type="RefSeq" id="WP_386767457.1">
    <property type="nucleotide sequence ID" value="NZ_JBHSTI010000008.1"/>
</dbReference>
<dbReference type="PROSITE" id="PS00331">
    <property type="entry name" value="MALIC_ENZYMES"/>
    <property type="match status" value="1"/>
</dbReference>
<feature type="domain" description="Malic enzyme NAD-binding" evidence="6">
    <location>
        <begin position="282"/>
        <end position="543"/>
    </location>
</feature>
<dbReference type="SUPFAM" id="SSF53223">
    <property type="entry name" value="Aminoacid dehydrogenase-like, N-terminal domain"/>
    <property type="match status" value="1"/>
</dbReference>
<keyword evidence="9" id="KW-1185">Reference proteome</keyword>
<dbReference type="InterPro" id="IPR001891">
    <property type="entry name" value="Malic_OxRdtase"/>
</dbReference>
<proteinExistence type="inferred from homology"/>
<dbReference type="NCBIfam" id="NF010052">
    <property type="entry name" value="PRK13529.1"/>
    <property type="match status" value="1"/>
</dbReference>
<dbReference type="InterPro" id="IPR012302">
    <property type="entry name" value="Malic_NAD-bd"/>
</dbReference>
<dbReference type="PANTHER" id="PTHR23406">
    <property type="entry name" value="MALIC ENZYME-RELATED"/>
    <property type="match status" value="1"/>
</dbReference>
<evidence type="ECO:0000256" key="5">
    <source>
        <dbReference type="RuleBase" id="RU003427"/>
    </source>
</evidence>